<feature type="domain" description="Enoyl reductase (ER)" evidence="1">
    <location>
        <begin position="10"/>
        <end position="333"/>
    </location>
</feature>
<evidence type="ECO:0000259" key="1">
    <source>
        <dbReference type="SMART" id="SM00829"/>
    </source>
</evidence>
<dbReference type="InterPro" id="IPR013149">
    <property type="entry name" value="ADH-like_C"/>
</dbReference>
<dbReference type="Gene3D" id="3.40.50.720">
    <property type="entry name" value="NAD(P)-binding Rossmann-like Domain"/>
    <property type="match status" value="1"/>
</dbReference>
<comment type="caution">
    <text evidence="2">The sequence shown here is derived from an EMBL/GenBank/DDBJ whole genome shotgun (WGS) entry which is preliminary data.</text>
</comment>
<dbReference type="EMBL" id="JAGIZB010000018">
    <property type="protein sequence ID" value="MBP0446553.1"/>
    <property type="molecule type" value="Genomic_DNA"/>
</dbReference>
<dbReference type="InterPro" id="IPR020843">
    <property type="entry name" value="ER"/>
</dbReference>
<dbReference type="Pfam" id="PF00107">
    <property type="entry name" value="ADH_zinc_N"/>
    <property type="match status" value="1"/>
</dbReference>
<dbReference type="CDD" id="cd08276">
    <property type="entry name" value="MDR7"/>
    <property type="match status" value="1"/>
</dbReference>
<proteinExistence type="predicted"/>
<evidence type="ECO:0000313" key="3">
    <source>
        <dbReference type="Proteomes" id="UP000681594"/>
    </source>
</evidence>
<dbReference type="InterPro" id="IPR052711">
    <property type="entry name" value="Zinc_ADH-like"/>
</dbReference>
<evidence type="ECO:0000313" key="2">
    <source>
        <dbReference type="EMBL" id="MBP0446553.1"/>
    </source>
</evidence>
<dbReference type="InterPro" id="IPR011032">
    <property type="entry name" value="GroES-like_sf"/>
</dbReference>
<protein>
    <submittedName>
        <fullName evidence="2">NAD(P)-dependent alcohol dehydrogenase</fullName>
    </submittedName>
</protein>
<gene>
    <name evidence="2" type="ORF">J8J14_17400</name>
</gene>
<dbReference type="SUPFAM" id="SSF51735">
    <property type="entry name" value="NAD(P)-binding Rossmann-fold domains"/>
    <property type="match status" value="1"/>
</dbReference>
<dbReference type="Pfam" id="PF08240">
    <property type="entry name" value="ADH_N"/>
    <property type="match status" value="1"/>
</dbReference>
<keyword evidence="3" id="KW-1185">Reference proteome</keyword>
<dbReference type="Proteomes" id="UP000681594">
    <property type="component" value="Unassembled WGS sequence"/>
</dbReference>
<organism evidence="2 3">
    <name type="scientific">Pararoseomonas baculiformis</name>
    <dbReference type="NCBI Taxonomy" id="2820812"/>
    <lineage>
        <taxon>Bacteria</taxon>
        <taxon>Pseudomonadati</taxon>
        <taxon>Pseudomonadota</taxon>
        <taxon>Alphaproteobacteria</taxon>
        <taxon>Acetobacterales</taxon>
        <taxon>Acetobacteraceae</taxon>
        <taxon>Pararoseomonas</taxon>
    </lineage>
</organism>
<dbReference type="SUPFAM" id="SSF50129">
    <property type="entry name" value="GroES-like"/>
    <property type="match status" value="1"/>
</dbReference>
<dbReference type="Gene3D" id="3.90.180.10">
    <property type="entry name" value="Medium-chain alcohol dehydrogenases, catalytic domain"/>
    <property type="match status" value="1"/>
</dbReference>
<accession>A0ABS4AHT1</accession>
<dbReference type="InterPro" id="IPR013154">
    <property type="entry name" value="ADH-like_N"/>
</dbReference>
<reference evidence="2 3" key="1">
    <citation type="submission" date="2021-03" db="EMBL/GenBank/DDBJ databases">
        <authorList>
            <person name="So Y."/>
        </authorList>
    </citation>
    <scope>NUCLEOTIDE SEQUENCE [LARGE SCALE GENOMIC DNA]</scope>
    <source>
        <strain evidence="2 3">SSH11</strain>
    </source>
</reference>
<dbReference type="SMART" id="SM00829">
    <property type="entry name" value="PKS_ER"/>
    <property type="match status" value="1"/>
</dbReference>
<name>A0ABS4AHT1_9PROT</name>
<sequence length="335" mass="35374">MRAMVVRAPGGLDRLELAERPDPGAPGPGQIRVALHASTLNYHDFGVANGRARAADGRVLMADGTGVVEAVGEGVAEFAPGDHVVSCFFPDWQAGPPTIADFSRTPGDGIDGFAQEHVVLPATAFTHAPRGFSHVEAATITTAGLTAWRALVVDGALRPGDTVLALGTGGVSIFALQLAKMIGARVIITSYSDEKLERARALGADETINYRQVENWGARVREITDGRGVDHVVEVGGPGTLPQSIQAVRVGGHISLIGVLTGRGGEIPTALLMARQARLQGLIVGSRRNQQDFVRALDGGALRPVIDRIFPLEQLADAFRHEESGSHFGKIGVEW</sequence>
<dbReference type="PANTHER" id="PTHR45033:SF2">
    <property type="entry name" value="ZINC-TYPE ALCOHOL DEHYDROGENASE-LIKE PROTEIN C1773.06C"/>
    <property type="match status" value="1"/>
</dbReference>
<dbReference type="PANTHER" id="PTHR45033">
    <property type="match status" value="1"/>
</dbReference>
<dbReference type="InterPro" id="IPR036291">
    <property type="entry name" value="NAD(P)-bd_dom_sf"/>
</dbReference>